<dbReference type="EMBL" id="MU276856">
    <property type="protein sequence ID" value="KAI0037565.1"/>
    <property type="molecule type" value="Genomic_DNA"/>
</dbReference>
<keyword evidence="2" id="KW-1185">Reference proteome</keyword>
<evidence type="ECO:0000313" key="2">
    <source>
        <dbReference type="Proteomes" id="UP000814033"/>
    </source>
</evidence>
<sequence>WRAWWTGLQPKWRGEDWPLKRELRMPLEEWPTCMKGGHSGFEVILIALSWW</sequence>
<feature type="non-terminal residue" evidence="1">
    <location>
        <position position="51"/>
    </location>
</feature>
<protein>
    <submittedName>
        <fullName evidence="1">Uncharacterized protein</fullName>
    </submittedName>
</protein>
<name>A0ACB8R0X2_9AGAM</name>
<comment type="caution">
    <text evidence="1">The sequence shown here is derived from an EMBL/GenBank/DDBJ whole genome shotgun (WGS) entry which is preliminary data.</text>
</comment>
<proteinExistence type="predicted"/>
<accession>A0ACB8R0X2</accession>
<reference evidence="1" key="2">
    <citation type="journal article" date="2022" name="New Phytol.">
        <title>Evolutionary transition to the ectomycorrhizal habit in the genomes of a hyperdiverse lineage of mushroom-forming fungi.</title>
        <authorList>
            <person name="Looney B."/>
            <person name="Miyauchi S."/>
            <person name="Morin E."/>
            <person name="Drula E."/>
            <person name="Courty P.E."/>
            <person name="Kohler A."/>
            <person name="Kuo A."/>
            <person name="LaButti K."/>
            <person name="Pangilinan J."/>
            <person name="Lipzen A."/>
            <person name="Riley R."/>
            <person name="Andreopoulos W."/>
            <person name="He G."/>
            <person name="Johnson J."/>
            <person name="Nolan M."/>
            <person name="Tritt A."/>
            <person name="Barry K.W."/>
            <person name="Grigoriev I.V."/>
            <person name="Nagy L.G."/>
            <person name="Hibbett D."/>
            <person name="Henrissat B."/>
            <person name="Matheny P.B."/>
            <person name="Labbe J."/>
            <person name="Martin F.M."/>
        </authorList>
    </citation>
    <scope>NUCLEOTIDE SEQUENCE</scope>
    <source>
        <strain evidence="1">FP105234-sp</strain>
    </source>
</reference>
<organism evidence="1 2">
    <name type="scientific">Auriscalpium vulgare</name>
    <dbReference type="NCBI Taxonomy" id="40419"/>
    <lineage>
        <taxon>Eukaryota</taxon>
        <taxon>Fungi</taxon>
        <taxon>Dikarya</taxon>
        <taxon>Basidiomycota</taxon>
        <taxon>Agaricomycotina</taxon>
        <taxon>Agaricomycetes</taxon>
        <taxon>Russulales</taxon>
        <taxon>Auriscalpiaceae</taxon>
        <taxon>Auriscalpium</taxon>
    </lineage>
</organism>
<evidence type="ECO:0000313" key="1">
    <source>
        <dbReference type="EMBL" id="KAI0037565.1"/>
    </source>
</evidence>
<gene>
    <name evidence="1" type="ORF">FA95DRAFT_1471975</name>
</gene>
<dbReference type="Proteomes" id="UP000814033">
    <property type="component" value="Unassembled WGS sequence"/>
</dbReference>
<feature type="non-terminal residue" evidence="1">
    <location>
        <position position="1"/>
    </location>
</feature>
<reference evidence="1" key="1">
    <citation type="submission" date="2021-02" db="EMBL/GenBank/DDBJ databases">
        <authorList>
            <consortium name="DOE Joint Genome Institute"/>
            <person name="Ahrendt S."/>
            <person name="Looney B.P."/>
            <person name="Miyauchi S."/>
            <person name="Morin E."/>
            <person name="Drula E."/>
            <person name="Courty P.E."/>
            <person name="Chicoki N."/>
            <person name="Fauchery L."/>
            <person name="Kohler A."/>
            <person name="Kuo A."/>
            <person name="Labutti K."/>
            <person name="Pangilinan J."/>
            <person name="Lipzen A."/>
            <person name="Riley R."/>
            <person name="Andreopoulos W."/>
            <person name="He G."/>
            <person name="Johnson J."/>
            <person name="Barry K.W."/>
            <person name="Grigoriev I.V."/>
            <person name="Nagy L."/>
            <person name="Hibbett D."/>
            <person name="Henrissat B."/>
            <person name="Matheny P.B."/>
            <person name="Labbe J."/>
            <person name="Martin F."/>
        </authorList>
    </citation>
    <scope>NUCLEOTIDE SEQUENCE</scope>
    <source>
        <strain evidence="1">FP105234-sp</strain>
    </source>
</reference>